<dbReference type="EMBL" id="GL349564">
    <property type="protein sequence ID" value="EFI49913.1"/>
    <property type="molecule type" value="Genomic_DNA"/>
</dbReference>
<dbReference type="HOGENOM" id="CLU_2344308_0_0_10"/>
<reference evidence="2" key="1">
    <citation type="submission" date="2010-02" db="EMBL/GenBank/DDBJ databases">
        <title>The Genome Sequence of Prevotella oris strain C735.</title>
        <authorList>
            <consortium name="The Broad Institute Genome Sequencing Platform"/>
            <person name="Ward D."/>
            <person name="Feldgarden M."/>
            <person name="Earl A."/>
            <person name="Young S.K."/>
            <person name="Zeng Q."/>
            <person name="Koehrsen M."/>
            <person name="Alvarado L."/>
            <person name="Berlin A."/>
            <person name="Bochicchio J."/>
            <person name="Borenstein D."/>
            <person name="Chapman S.B."/>
            <person name="Chen Z."/>
            <person name="Engels R."/>
            <person name="Freedman E."/>
            <person name="Gellesch M."/>
            <person name="Goldberg J."/>
            <person name="Griggs A."/>
            <person name="Gujja S."/>
            <person name="Heilman E."/>
            <person name="Heiman D."/>
            <person name="Hepburn T."/>
            <person name="Howarth C."/>
            <person name="Jen D."/>
            <person name="Larson L."/>
            <person name="Mehta T."/>
            <person name="Park D."/>
            <person name="Pearson M."/>
            <person name="Roberts A."/>
            <person name="Saif S."/>
            <person name="Shea T."/>
            <person name="Shenoy N."/>
            <person name="Sisk P."/>
            <person name="Stolte C."/>
            <person name="Sykes S."/>
            <person name="Thomson T."/>
            <person name="Walk T."/>
            <person name="White J."/>
            <person name="Yandava C."/>
            <person name="Sibley C.D."/>
            <person name="Field T.R."/>
            <person name="Grinwis M."/>
            <person name="Eshaghurshan C.S."/>
            <person name="Surette M.G."/>
            <person name="Haas B."/>
            <person name="Nusbaum C."/>
            <person name="Birren B."/>
        </authorList>
    </citation>
    <scope>NUCLEOTIDE SEQUENCE [LARGE SCALE GENOMIC DNA]</scope>
    <source>
        <strain evidence="2">C735</strain>
    </source>
</reference>
<dbReference type="InterPro" id="IPR013780">
    <property type="entry name" value="Glyco_hydro_b"/>
</dbReference>
<dbReference type="InterPro" id="IPR033403">
    <property type="entry name" value="DUF5110"/>
</dbReference>
<protein>
    <submittedName>
        <fullName evidence="2">Alpha-xylosidase</fullName>
    </submittedName>
</protein>
<dbReference type="RefSeq" id="WP_004376833.1">
    <property type="nucleotide sequence ID" value="NZ_GL349564.1"/>
</dbReference>
<evidence type="ECO:0000313" key="3">
    <source>
        <dbReference type="Proteomes" id="UP000003805"/>
    </source>
</evidence>
<sequence length="97" mass="11357">MLHLYGGKNRRFTLYEDEGTNYNYEQGKYATIPFLYDDKTQTLTIGERSGSFEGMLKVRRFKVVYRHPDLKVDALNIDEADGQIVNYMGKKLKIKLK</sequence>
<proteinExistence type="predicted"/>
<dbReference type="Gene3D" id="2.60.40.1180">
    <property type="entry name" value="Golgi alpha-mannosidase II"/>
    <property type="match status" value="1"/>
</dbReference>
<dbReference type="Proteomes" id="UP000003805">
    <property type="component" value="Miscellaneous, Scaffold supercont1.1"/>
</dbReference>
<dbReference type="eggNOG" id="COG1501">
    <property type="taxonomic scope" value="Bacteria"/>
</dbReference>
<evidence type="ECO:0000259" key="1">
    <source>
        <dbReference type="Pfam" id="PF17137"/>
    </source>
</evidence>
<organism evidence="2 3">
    <name type="scientific">Segatella oris C735</name>
    <dbReference type="NCBI Taxonomy" id="563008"/>
    <lineage>
        <taxon>Bacteria</taxon>
        <taxon>Pseudomonadati</taxon>
        <taxon>Bacteroidota</taxon>
        <taxon>Bacteroidia</taxon>
        <taxon>Bacteroidales</taxon>
        <taxon>Prevotellaceae</taxon>
        <taxon>Segatella</taxon>
    </lineage>
</organism>
<dbReference type="Pfam" id="PF17137">
    <property type="entry name" value="DUF5110"/>
    <property type="match status" value="1"/>
</dbReference>
<gene>
    <name evidence="2" type="ORF">HMPREF0665_00643</name>
</gene>
<accession>D7NAF6</accession>
<evidence type="ECO:0000313" key="2">
    <source>
        <dbReference type="EMBL" id="EFI49913.1"/>
    </source>
</evidence>
<keyword evidence="3" id="KW-1185">Reference proteome</keyword>
<dbReference type="AlphaFoldDB" id="D7NAF6"/>
<feature type="domain" description="DUF5110" evidence="1">
    <location>
        <begin position="2"/>
        <end position="66"/>
    </location>
</feature>
<name>D7NAF6_9BACT</name>